<dbReference type="GeneID" id="7008998"/>
<protein>
    <submittedName>
        <fullName evidence="1">Gp41</fullName>
    </submittedName>
</protein>
<dbReference type="KEGG" id="vg:7008998"/>
<name>B6V2I1_BPSP1</name>
<evidence type="ECO:0000313" key="1">
    <source>
        <dbReference type="EMBL" id="ACI90914.1"/>
    </source>
</evidence>
<organismHost>
    <name type="scientific">Bacillus subtilis</name>
    <dbReference type="NCBI Taxonomy" id="1423"/>
</organismHost>
<sequence>MEKLPNTVVKVHGEGMESKLFPRKLHKDTNSILREDLVSACQEHIEALVEGMIAHGDGRKVAELDTSTQYYWHLKLVEYTPIPGRTQHYVDLVDGTNPDVCYFSLCDCSGDNITDRRWSNMVKRLQNPEEDIAKTLRCYFRQDAGMPSWIEYPQ</sequence>
<organism evidence="1 2">
    <name type="scientific">Bacillus phage SP01</name>
    <name type="common">Bacteriophage SP01</name>
    <dbReference type="NCBI Taxonomy" id="2884427"/>
    <lineage>
        <taxon>Viruses</taxon>
        <taxon>Duplodnaviria</taxon>
        <taxon>Heunggongvirae</taxon>
        <taxon>Uroviricota</taxon>
        <taxon>Caudoviricetes</taxon>
        <taxon>Herelleviridae</taxon>
        <taxon>Spounavirinae</taxon>
        <taxon>Okubovirus</taxon>
        <taxon>Okubovirus SPO1</taxon>
    </lineage>
</organism>
<dbReference type="EMBL" id="FJ230960">
    <property type="protein sequence ID" value="ACI90914.1"/>
    <property type="molecule type" value="Genomic_DNA"/>
</dbReference>
<dbReference type="InterPro" id="IPR057961">
    <property type="entry name" value="Gp41"/>
</dbReference>
<gene>
    <name evidence="1" type="primary">41</name>
    <name evidence="1" type="ORF">SPO1_9</name>
</gene>
<dbReference type="RefSeq" id="YP_002300285.1">
    <property type="nucleotide sequence ID" value="NC_011421.1"/>
</dbReference>
<keyword evidence="2" id="KW-1185">Reference proteome</keyword>
<dbReference type="Pfam" id="PF25749">
    <property type="entry name" value="SPO1_gp41"/>
    <property type="match status" value="1"/>
</dbReference>
<dbReference type="Proteomes" id="UP000001590">
    <property type="component" value="Segment"/>
</dbReference>
<proteinExistence type="predicted"/>
<accession>B6V2I1</accession>
<evidence type="ECO:0000313" key="2">
    <source>
        <dbReference type="Proteomes" id="UP000001590"/>
    </source>
</evidence>
<reference evidence="1 2" key="1">
    <citation type="journal article" date="2009" name="J. Mol. Biol.">
        <title>The genome of Bacillus subtilis bacteriophage SPO1.</title>
        <authorList>
            <person name="Stewart C.R."/>
            <person name="Casjens S.R."/>
            <person name="Cresawn S.G."/>
            <person name="Houtz J.M."/>
            <person name="Smith A.L."/>
            <person name="Ford M.E."/>
            <person name="Peebles C.L."/>
            <person name="Hatfull G.F."/>
            <person name="Hendrix R.W."/>
            <person name="Huang W.M."/>
            <person name="Pedulla M.L."/>
        </authorList>
    </citation>
    <scope>NUCLEOTIDE SEQUENCE [LARGE SCALE GENOMIC DNA]</scope>
</reference>